<dbReference type="AlphaFoldDB" id="A0A3M7MA16"/>
<protein>
    <submittedName>
        <fullName evidence="2">Short-chain dehydrogenase reductase sdr</fullName>
    </submittedName>
</protein>
<dbReference type="OrthoDB" id="5397846at2759"/>
<evidence type="ECO:0000313" key="3">
    <source>
        <dbReference type="Proteomes" id="UP000265663"/>
    </source>
</evidence>
<dbReference type="EMBL" id="KE747826">
    <property type="protein sequence ID" value="RMZ71224.1"/>
    <property type="molecule type" value="Genomic_DNA"/>
</dbReference>
<dbReference type="InterPro" id="IPR038883">
    <property type="entry name" value="AN11006-like"/>
</dbReference>
<evidence type="ECO:0000313" key="2">
    <source>
        <dbReference type="EMBL" id="RMZ71224.1"/>
    </source>
</evidence>
<evidence type="ECO:0000259" key="1">
    <source>
        <dbReference type="Pfam" id="PF20150"/>
    </source>
</evidence>
<dbReference type="Pfam" id="PF20150">
    <property type="entry name" value="2EXR"/>
    <property type="match status" value="1"/>
</dbReference>
<organism evidence="2 3">
    <name type="scientific">Pyrenophora seminiperda CCB06</name>
    <dbReference type="NCBI Taxonomy" id="1302712"/>
    <lineage>
        <taxon>Eukaryota</taxon>
        <taxon>Fungi</taxon>
        <taxon>Dikarya</taxon>
        <taxon>Ascomycota</taxon>
        <taxon>Pezizomycotina</taxon>
        <taxon>Dothideomycetes</taxon>
        <taxon>Pleosporomycetidae</taxon>
        <taxon>Pleosporales</taxon>
        <taxon>Pleosporineae</taxon>
        <taxon>Pleosporaceae</taxon>
        <taxon>Pyrenophora</taxon>
    </lineage>
</organism>
<feature type="domain" description="2EXR" evidence="1">
    <location>
        <begin position="77"/>
        <end position="150"/>
    </location>
</feature>
<dbReference type="PANTHER" id="PTHR42085">
    <property type="entry name" value="F-BOX DOMAIN-CONTAINING PROTEIN"/>
    <property type="match status" value="1"/>
</dbReference>
<reference evidence="2 3" key="1">
    <citation type="journal article" date="2014" name="PLoS ONE">
        <title>De novo Genome Assembly of the Fungal Plant Pathogen Pyrenophora semeniperda.</title>
        <authorList>
            <person name="Soliai M.M."/>
            <person name="Meyer S.E."/>
            <person name="Udall J.A."/>
            <person name="Elzinga D.E."/>
            <person name="Hermansen R.A."/>
            <person name="Bodily P.M."/>
            <person name="Hart A.A."/>
            <person name="Coleman C.E."/>
        </authorList>
    </citation>
    <scope>NUCLEOTIDE SEQUENCE [LARGE SCALE GENOMIC DNA]</scope>
    <source>
        <strain evidence="2 3">CCB06</strain>
        <tissue evidence="2">Mycelium</tissue>
    </source>
</reference>
<dbReference type="Proteomes" id="UP000265663">
    <property type="component" value="Unassembled WGS sequence"/>
</dbReference>
<name>A0A3M7MA16_9PLEO</name>
<dbReference type="InterPro" id="IPR045518">
    <property type="entry name" value="2EXR"/>
</dbReference>
<dbReference type="PANTHER" id="PTHR42085:SF8">
    <property type="entry name" value="F-BOX DOMAIN-CONTAINING PROTEIN"/>
    <property type="match status" value="1"/>
</dbReference>
<proteinExistence type="predicted"/>
<accession>A0A3M7MA16</accession>
<gene>
    <name evidence="2" type="ORF">GMOD_00005747</name>
</gene>
<sequence length="301" mass="34867">MTSHIPKIAMSNTTAPAETFAAGRYSKRKRTQVTYHMEEMDVSDAESEFETLKVKKRKAKTIAPPLRKALRKREIFPFMQLPAELRNMIYTYALTDGLGIYLIGITKDNRRNTQRVSAKPYMMTPLVPSLLAVNKQIYREGIDILYDNEFFFANGFALYAFMINLGPTGAKHIKKITLQAYLLWDASGVYNHCCFASLVLATNLTFFRIDYWRWRSVSPKRVARQLYRDAFPWLEAMGAAKGKLDAAVDVLQLDDRFLPQRWPQYQSQLPMSDIDEFKVELRKLLGAQQKKIMRKARVRKT</sequence>
<keyword evidence="3" id="KW-1185">Reference proteome</keyword>